<organism evidence="1 2">
    <name type="scientific">Sorangium cellulosum</name>
    <name type="common">Polyangium cellulosum</name>
    <dbReference type="NCBI Taxonomy" id="56"/>
    <lineage>
        <taxon>Bacteria</taxon>
        <taxon>Pseudomonadati</taxon>
        <taxon>Myxococcota</taxon>
        <taxon>Polyangia</taxon>
        <taxon>Polyangiales</taxon>
        <taxon>Polyangiaceae</taxon>
        <taxon>Sorangium</taxon>
    </lineage>
</organism>
<dbReference type="EMBL" id="JEME01002980">
    <property type="protein sequence ID" value="KYG02702.1"/>
    <property type="molecule type" value="Genomic_DNA"/>
</dbReference>
<dbReference type="AlphaFoldDB" id="A0A150TDG6"/>
<comment type="caution">
    <text evidence="1">The sequence shown here is derived from an EMBL/GenBank/DDBJ whole genome shotgun (WGS) entry which is preliminary data.</text>
</comment>
<proteinExistence type="predicted"/>
<name>A0A150TDG6_SORCE</name>
<accession>A0A150TDG6</accession>
<sequence>MGDLEKIRSRKDLSDRLIHITQDLSTLQAIVQSGFIRPTFAPRNMVHADGETRNSIRGPYPAVCFSEMPLAALKELCALDLYKQRYHPYAVSYDRTLLFSQGARPVVYGGEDILDALPDPHKYLWVRLKLEQDSAYYSIDWTHEREWRIRFRPEDREDRFMYDGVPLEFGHRLKPTSIQFIVKSRADSAALQKTIAGLAATQHGACAEPQWYAGYVNRLQADAPKIHVLDDLA</sequence>
<evidence type="ECO:0000313" key="1">
    <source>
        <dbReference type="EMBL" id="KYG02702.1"/>
    </source>
</evidence>
<gene>
    <name evidence="1" type="ORF">BE21_54505</name>
</gene>
<protein>
    <submittedName>
        <fullName evidence="1">Uncharacterized protein</fullName>
    </submittedName>
</protein>
<evidence type="ECO:0000313" key="2">
    <source>
        <dbReference type="Proteomes" id="UP000075502"/>
    </source>
</evidence>
<dbReference type="Proteomes" id="UP000075502">
    <property type="component" value="Unassembled WGS sequence"/>
</dbReference>
<reference evidence="1 2" key="1">
    <citation type="submission" date="2014-02" db="EMBL/GenBank/DDBJ databases">
        <title>The small core and large imbalanced accessory genome model reveals a collaborative survival strategy of Sorangium cellulosum strains in nature.</title>
        <authorList>
            <person name="Han K."/>
            <person name="Peng R."/>
            <person name="Blom J."/>
            <person name="Li Y.-Z."/>
        </authorList>
    </citation>
    <scope>NUCLEOTIDE SEQUENCE [LARGE SCALE GENOMIC DNA]</scope>
    <source>
        <strain evidence="1 2">So0007-03</strain>
    </source>
</reference>